<dbReference type="Gene3D" id="3.40.50.2300">
    <property type="match status" value="1"/>
</dbReference>
<evidence type="ECO:0000256" key="6">
    <source>
        <dbReference type="PROSITE-ProRule" id="PRU00169"/>
    </source>
</evidence>
<dbReference type="Gene3D" id="1.10.10.10">
    <property type="entry name" value="Winged helix-like DNA-binding domain superfamily/Winged helix DNA-binding domain"/>
    <property type="match status" value="1"/>
</dbReference>
<evidence type="ECO:0000256" key="3">
    <source>
        <dbReference type="ARBA" id="ARBA00023015"/>
    </source>
</evidence>
<dbReference type="GO" id="GO:0003677">
    <property type="term" value="F:DNA binding"/>
    <property type="evidence" value="ECO:0007669"/>
    <property type="project" value="UniProtKB-KW"/>
</dbReference>
<dbReference type="Pfam" id="PF03704">
    <property type="entry name" value="BTAD"/>
    <property type="match status" value="1"/>
</dbReference>
<evidence type="ECO:0000313" key="9">
    <source>
        <dbReference type="Proteomes" id="UP000193834"/>
    </source>
</evidence>
<dbReference type="PANTHER" id="PTHR35807:SF2">
    <property type="entry name" value="TRANSCRIPTIONAL ACTIVATOR DOMAIN"/>
    <property type="match status" value="1"/>
</dbReference>
<dbReference type="InterPro" id="IPR036388">
    <property type="entry name" value="WH-like_DNA-bd_sf"/>
</dbReference>
<dbReference type="SMART" id="SM00448">
    <property type="entry name" value="REC"/>
    <property type="match status" value="1"/>
</dbReference>
<dbReference type="GO" id="GO:0000160">
    <property type="term" value="P:phosphorelay signal transduction system"/>
    <property type="evidence" value="ECO:0007669"/>
    <property type="project" value="UniProtKB-KW"/>
</dbReference>
<dbReference type="InterPro" id="IPR011990">
    <property type="entry name" value="TPR-like_helical_dom_sf"/>
</dbReference>
<evidence type="ECO:0000256" key="1">
    <source>
        <dbReference type="ARBA" id="ARBA00005820"/>
    </source>
</evidence>
<dbReference type="InterPro" id="IPR051677">
    <property type="entry name" value="AfsR-DnrI-RedD_regulator"/>
</dbReference>
<evidence type="ECO:0000313" key="8">
    <source>
        <dbReference type="EMBL" id="SMG34237.1"/>
    </source>
</evidence>
<dbReference type="GO" id="GO:0006355">
    <property type="term" value="P:regulation of DNA-templated transcription"/>
    <property type="evidence" value="ECO:0007669"/>
    <property type="project" value="InterPro"/>
</dbReference>
<dbReference type="SMART" id="SM01043">
    <property type="entry name" value="BTAD"/>
    <property type="match status" value="1"/>
</dbReference>
<accession>A0A1X7K164</accession>
<keyword evidence="4" id="KW-0238">DNA-binding</keyword>
<dbReference type="SUPFAM" id="SSF46894">
    <property type="entry name" value="C-terminal effector domain of the bipartite response regulators"/>
    <property type="match status" value="1"/>
</dbReference>
<dbReference type="Pfam" id="PF00072">
    <property type="entry name" value="Response_reg"/>
    <property type="match status" value="1"/>
</dbReference>
<keyword evidence="6" id="KW-0597">Phosphoprotein</keyword>
<dbReference type="STRING" id="1852522.SAMN06295960_1947"/>
<dbReference type="AlphaFoldDB" id="A0A1X7K164"/>
<keyword evidence="3" id="KW-0805">Transcription regulation</keyword>
<dbReference type="InterPro" id="IPR001789">
    <property type="entry name" value="Sig_transdc_resp-reg_receiver"/>
</dbReference>
<dbReference type="InterPro" id="IPR016032">
    <property type="entry name" value="Sig_transdc_resp-reg_C-effctor"/>
</dbReference>
<sequence length="386" mass="46075">MMRLHTLIVDDEWLALEKMKMLLADQQNPNLCFEQVEACIHPSNALELAQHIRFDAAFLDIEMPEINGLELAWQLLQLQPGLPIIFLTAYQEYAVKAFDIHALDYLLKPVHPERLAVSLDRLHSYMQNKPSNKDTEPASVMLCCLQRLNYHDAKGAIQQFSWKTQKAQELFAYLLYNKNRTIHKQSLMDLLWPSYDTKRATAQLHTAIYHIRKTIERAGLDLKLEYKDEGYRVVVGELTFDFEEWERQVRSLPQIDEKSLEQHLDTLQAYTGNFLEEHHYPWAESEWERLRLLWLKLAEDIAEHYMGQEHYTEALILNRKIIERFPISEEGYFRHMQIHALLHQPQEVKKYYNQLERMCQNEFEDLPSEDITAWYREWMLQLKQER</sequence>
<name>A0A1X7K164_9BACL</name>
<evidence type="ECO:0000259" key="7">
    <source>
        <dbReference type="PROSITE" id="PS50110"/>
    </source>
</evidence>
<organism evidence="8 9">
    <name type="scientific">Paenibacillus aquistagni</name>
    <dbReference type="NCBI Taxonomy" id="1852522"/>
    <lineage>
        <taxon>Bacteria</taxon>
        <taxon>Bacillati</taxon>
        <taxon>Bacillota</taxon>
        <taxon>Bacilli</taxon>
        <taxon>Bacillales</taxon>
        <taxon>Paenibacillaceae</taxon>
        <taxon>Paenibacillus</taxon>
    </lineage>
</organism>
<dbReference type="InterPro" id="IPR005158">
    <property type="entry name" value="BTAD"/>
</dbReference>
<dbReference type="Gene3D" id="1.25.40.10">
    <property type="entry name" value="Tetratricopeptide repeat domain"/>
    <property type="match status" value="1"/>
</dbReference>
<protein>
    <submittedName>
        <fullName evidence="8">Two-component response regulator, SAPR family, consists of REC, wHTH and BTAD domains</fullName>
    </submittedName>
</protein>
<comment type="similarity">
    <text evidence="1">Belongs to the AfsR/DnrI/RedD regulatory family.</text>
</comment>
<keyword evidence="5" id="KW-0804">Transcription</keyword>
<proteinExistence type="inferred from homology"/>
<dbReference type="SMART" id="SM00862">
    <property type="entry name" value="Trans_reg_C"/>
    <property type="match status" value="1"/>
</dbReference>
<evidence type="ECO:0000256" key="5">
    <source>
        <dbReference type="ARBA" id="ARBA00023163"/>
    </source>
</evidence>
<dbReference type="InterPro" id="IPR011006">
    <property type="entry name" value="CheY-like_superfamily"/>
</dbReference>
<dbReference type="Proteomes" id="UP000193834">
    <property type="component" value="Unassembled WGS sequence"/>
</dbReference>
<keyword evidence="9" id="KW-1185">Reference proteome</keyword>
<evidence type="ECO:0000256" key="4">
    <source>
        <dbReference type="ARBA" id="ARBA00023125"/>
    </source>
</evidence>
<dbReference type="Pfam" id="PF00486">
    <property type="entry name" value="Trans_reg_C"/>
    <property type="match status" value="1"/>
</dbReference>
<dbReference type="PROSITE" id="PS50110">
    <property type="entry name" value="RESPONSE_REGULATORY"/>
    <property type="match status" value="1"/>
</dbReference>
<feature type="domain" description="Response regulatory" evidence="7">
    <location>
        <begin position="5"/>
        <end position="123"/>
    </location>
</feature>
<dbReference type="PANTHER" id="PTHR35807">
    <property type="entry name" value="TRANSCRIPTIONAL REGULATOR REDD-RELATED"/>
    <property type="match status" value="1"/>
</dbReference>
<dbReference type="EMBL" id="FXAZ01000002">
    <property type="protein sequence ID" value="SMG34237.1"/>
    <property type="molecule type" value="Genomic_DNA"/>
</dbReference>
<reference evidence="8" key="1">
    <citation type="submission" date="2017-04" db="EMBL/GenBank/DDBJ databases">
        <authorList>
            <person name="Afonso C.L."/>
            <person name="Miller P.J."/>
            <person name="Scott M.A."/>
            <person name="Spackman E."/>
            <person name="Goraichik I."/>
            <person name="Dimitrov K.M."/>
            <person name="Suarez D.L."/>
            <person name="Swayne D.E."/>
        </authorList>
    </citation>
    <scope>NUCLEOTIDE SEQUENCE [LARGE SCALE GENOMIC DNA]</scope>
    <source>
        <strain evidence="8">11</strain>
    </source>
</reference>
<feature type="modified residue" description="4-aspartylphosphate" evidence="6">
    <location>
        <position position="60"/>
    </location>
</feature>
<keyword evidence="2" id="KW-0902">Two-component regulatory system</keyword>
<dbReference type="InterPro" id="IPR001867">
    <property type="entry name" value="OmpR/PhoB-type_DNA-bd"/>
</dbReference>
<evidence type="ECO:0000256" key="2">
    <source>
        <dbReference type="ARBA" id="ARBA00023012"/>
    </source>
</evidence>
<dbReference type="SUPFAM" id="SSF48452">
    <property type="entry name" value="TPR-like"/>
    <property type="match status" value="1"/>
</dbReference>
<dbReference type="SUPFAM" id="SSF52172">
    <property type="entry name" value="CheY-like"/>
    <property type="match status" value="1"/>
</dbReference>
<gene>
    <name evidence="8" type="ORF">SAMN06295960_1947</name>
</gene>